<name>A0A4P2Q712_SORCE</name>
<dbReference type="Pfam" id="PF02798">
    <property type="entry name" value="GST_N"/>
    <property type="match status" value="1"/>
</dbReference>
<dbReference type="SUPFAM" id="SSF47616">
    <property type="entry name" value="GST C-terminal domain-like"/>
    <property type="match status" value="1"/>
</dbReference>
<dbReference type="PANTHER" id="PTHR44051">
    <property type="entry name" value="GLUTATHIONE S-TRANSFERASE-RELATED"/>
    <property type="match status" value="1"/>
</dbReference>
<dbReference type="InterPro" id="IPR040079">
    <property type="entry name" value="Glutathione_S-Trfase"/>
</dbReference>
<reference evidence="2 3" key="1">
    <citation type="submission" date="2015-09" db="EMBL/GenBank/DDBJ databases">
        <title>Sorangium comparison.</title>
        <authorList>
            <person name="Zaburannyi N."/>
            <person name="Bunk B."/>
            <person name="Overmann J."/>
            <person name="Mueller R."/>
        </authorList>
    </citation>
    <scope>NUCLEOTIDE SEQUENCE [LARGE SCALE GENOMIC DNA]</scope>
    <source>
        <strain evidence="2 3">So ceGT47</strain>
    </source>
</reference>
<dbReference type="Gene3D" id="3.40.30.10">
    <property type="entry name" value="Glutaredoxin"/>
    <property type="match status" value="1"/>
</dbReference>
<dbReference type="RefSeq" id="WP_129351499.1">
    <property type="nucleotide sequence ID" value="NZ_CP012670.1"/>
</dbReference>
<dbReference type="AlphaFoldDB" id="A0A4P2Q712"/>
<feature type="domain" description="GST N-terminal" evidence="1">
    <location>
        <begin position="1"/>
        <end position="81"/>
    </location>
</feature>
<dbReference type="PROSITE" id="PS50404">
    <property type="entry name" value="GST_NTER"/>
    <property type="match status" value="1"/>
</dbReference>
<sequence length="198" mass="21572">MLTLFHAPQSRSSRIVWLLEELGAKYDIVYTSIPRMDGSGAADPANPHPDRKVPALQHDGALVTESIAIMLYLTDLYPEAGLAPRVGDPRRGAYLTWLAWYAGVVEPVVTLEFAKVTDNPALVHTFRGLAEVHARVASALAESDYILGGEFTAADILFTSLGQWFRPGLPEGQRIDDYLARCAARPAAARAMAKDRPG</sequence>
<dbReference type="CDD" id="cd03046">
    <property type="entry name" value="GST_N_GTT1_like"/>
    <property type="match status" value="1"/>
</dbReference>
<evidence type="ECO:0000259" key="1">
    <source>
        <dbReference type="PROSITE" id="PS50404"/>
    </source>
</evidence>
<dbReference type="PANTHER" id="PTHR44051:SF21">
    <property type="entry name" value="GLUTATHIONE S-TRANSFERASE FAMILY PROTEIN"/>
    <property type="match status" value="1"/>
</dbReference>
<organism evidence="2 3">
    <name type="scientific">Sorangium cellulosum</name>
    <name type="common">Polyangium cellulosum</name>
    <dbReference type="NCBI Taxonomy" id="56"/>
    <lineage>
        <taxon>Bacteria</taxon>
        <taxon>Pseudomonadati</taxon>
        <taxon>Myxococcota</taxon>
        <taxon>Polyangia</taxon>
        <taxon>Polyangiales</taxon>
        <taxon>Polyangiaceae</taxon>
        <taxon>Sorangium</taxon>
    </lineage>
</organism>
<dbReference type="InterPro" id="IPR004045">
    <property type="entry name" value="Glutathione_S-Trfase_N"/>
</dbReference>
<dbReference type="GO" id="GO:0016740">
    <property type="term" value="F:transferase activity"/>
    <property type="evidence" value="ECO:0007669"/>
    <property type="project" value="UniProtKB-KW"/>
</dbReference>
<dbReference type="SUPFAM" id="SSF52833">
    <property type="entry name" value="Thioredoxin-like"/>
    <property type="match status" value="1"/>
</dbReference>
<dbReference type="EMBL" id="CP012670">
    <property type="protein sequence ID" value="AUX24916.1"/>
    <property type="molecule type" value="Genomic_DNA"/>
</dbReference>
<evidence type="ECO:0000313" key="2">
    <source>
        <dbReference type="EMBL" id="AUX24916.1"/>
    </source>
</evidence>
<dbReference type="SFLD" id="SFLDG01150">
    <property type="entry name" value="Main.1:_Beta-like"/>
    <property type="match status" value="1"/>
</dbReference>
<gene>
    <name evidence="2" type="primary">gst</name>
    <name evidence="2" type="ORF">SOCEGT47_054570</name>
</gene>
<keyword evidence="2" id="KW-0808">Transferase</keyword>
<dbReference type="Proteomes" id="UP000295781">
    <property type="component" value="Chromosome"/>
</dbReference>
<evidence type="ECO:0000313" key="3">
    <source>
        <dbReference type="Proteomes" id="UP000295781"/>
    </source>
</evidence>
<dbReference type="SFLD" id="SFLDG00358">
    <property type="entry name" value="Main_(cytGST)"/>
    <property type="match status" value="1"/>
</dbReference>
<dbReference type="Gene3D" id="1.20.1050.10">
    <property type="match status" value="1"/>
</dbReference>
<accession>A0A4P2Q712</accession>
<dbReference type="SFLD" id="SFLDS00019">
    <property type="entry name" value="Glutathione_Transferase_(cytos"/>
    <property type="match status" value="1"/>
</dbReference>
<protein>
    <submittedName>
        <fullName evidence="2">Glutathione S-transferase</fullName>
    </submittedName>
</protein>
<dbReference type="InterPro" id="IPR036249">
    <property type="entry name" value="Thioredoxin-like_sf"/>
</dbReference>
<dbReference type="OrthoDB" id="5740960at2"/>
<proteinExistence type="predicted"/>
<dbReference type="InterPro" id="IPR036282">
    <property type="entry name" value="Glutathione-S-Trfase_C_sf"/>
</dbReference>